<comment type="caution">
    <text evidence="2">The sequence shown here is derived from an EMBL/GenBank/DDBJ whole genome shotgun (WGS) entry which is preliminary data.</text>
</comment>
<accession>A0A4Q7API3</accession>
<evidence type="ECO:0000313" key="3">
    <source>
        <dbReference type="Proteomes" id="UP000293483"/>
    </source>
</evidence>
<evidence type="ECO:0000313" key="2">
    <source>
        <dbReference type="EMBL" id="RZG65041.1"/>
    </source>
</evidence>
<protein>
    <submittedName>
        <fullName evidence="2">DUF898 domain-containing protein</fullName>
    </submittedName>
</protein>
<sequence length="369" mass="42348">MQNSETYPNQNPDFPTSIFEETPQQTTGASIDLGLQYSFRFQGTASEYFGIWIVNILLTIITLGLYAPWAKVRRLRYFYGNTWFIQRRFDFTGLPSKIFIGRIIALVIYGAISLAMKYSVELLLAGLLLIFLAVPWLVRSTIRFRARNSKFGNSRFFFAGSNKSAYWCFLKCVAVTVFTIGLFFPAAVWLYKRECLNHLYIGQLTFKLNADWPAYMRAMYMPVFVFMAAVAVLAAVLGLMYSMSGGLGGKYYTGLFLLAYFIGYLFVWPLMMARIFITSWNSTSINRSRFTAGCSQWRYAWIILSNWLAKIISLGLLTPWAAIRLYKYQTESLKLVLVDNPDDLMNQLQQDHNAVAEELSEIFDLDISL</sequence>
<keyword evidence="1" id="KW-0812">Transmembrane</keyword>
<feature type="transmembrane region" description="Helical" evidence="1">
    <location>
        <begin position="165"/>
        <end position="191"/>
    </location>
</feature>
<feature type="transmembrane region" description="Helical" evidence="1">
    <location>
        <begin position="219"/>
        <end position="243"/>
    </location>
</feature>
<keyword evidence="1" id="KW-0472">Membrane</keyword>
<dbReference type="AlphaFoldDB" id="A0A4Q7API3"/>
<feature type="transmembrane region" description="Helical" evidence="1">
    <location>
        <begin position="91"/>
        <end position="112"/>
    </location>
</feature>
<dbReference type="InterPro" id="IPR010295">
    <property type="entry name" value="DUF898"/>
</dbReference>
<organism evidence="2 3">
    <name type="scientific">Acinetobacter bouvetii</name>
    <dbReference type="NCBI Taxonomy" id="202951"/>
    <lineage>
        <taxon>Bacteria</taxon>
        <taxon>Pseudomonadati</taxon>
        <taxon>Pseudomonadota</taxon>
        <taxon>Gammaproteobacteria</taxon>
        <taxon>Moraxellales</taxon>
        <taxon>Moraxellaceae</taxon>
        <taxon>Acinetobacter</taxon>
    </lineage>
</organism>
<dbReference type="Proteomes" id="UP000293483">
    <property type="component" value="Unassembled WGS sequence"/>
</dbReference>
<dbReference type="STRING" id="202951.GCA_001485025_03065"/>
<feature type="transmembrane region" description="Helical" evidence="1">
    <location>
        <begin position="255"/>
        <end position="277"/>
    </location>
</feature>
<proteinExistence type="predicted"/>
<dbReference type="RefSeq" id="WP_130147565.1">
    <property type="nucleotide sequence ID" value="NZ_SGSU01000018.1"/>
</dbReference>
<gene>
    <name evidence="2" type="ORF">EXE25_14715</name>
</gene>
<evidence type="ECO:0000256" key="1">
    <source>
        <dbReference type="SAM" id="Phobius"/>
    </source>
</evidence>
<reference evidence="2 3" key="1">
    <citation type="submission" date="2019-02" db="EMBL/GenBank/DDBJ databases">
        <title>The Batch Genome Submission of Acinetobacter spp. strains.</title>
        <authorList>
            <person name="Qin J."/>
            <person name="Hu Y."/>
            <person name="Ye H."/>
            <person name="Wei L."/>
            <person name="Feng Y."/>
            <person name="Zong Z."/>
        </authorList>
    </citation>
    <scope>NUCLEOTIDE SEQUENCE [LARGE SCALE GENOMIC DNA]</scope>
    <source>
        <strain evidence="2 3">WCHABo060081</strain>
    </source>
</reference>
<dbReference type="EMBL" id="SGSU01000018">
    <property type="protein sequence ID" value="RZG65041.1"/>
    <property type="molecule type" value="Genomic_DNA"/>
</dbReference>
<keyword evidence="1" id="KW-1133">Transmembrane helix</keyword>
<name>A0A4Q7API3_9GAMM</name>
<feature type="transmembrane region" description="Helical" evidence="1">
    <location>
        <begin position="49"/>
        <end position="70"/>
    </location>
</feature>
<feature type="transmembrane region" description="Helical" evidence="1">
    <location>
        <begin position="297"/>
        <end position="317"/>
    </location>
</feature>
<dbReference type="Pfam" id="PF05987">
    <property type="entry name" value="DUF898"/>
    <property type="match status" value="1"/>
</dbReference>
<feature type="transmembrane region" description="Helical" evidence="1">
    <location>
        <begin position="118"/>
        <end position="138"/>
    </location>
</feature>